<dbReference type="KEGG" id="panr:A7J50_5941"/>
<proteinExistence type="predicted"/>
<dbReference type="Pfam" id="PF06266">
    <property type="entry name" value="HrpF"/>
    <property type="match status" value="1"/>
</dbReference>
<sequence>MISFKSLQTHLEHNFTRNQGSTDTAALDAEDTASPEDFRAFADAAQKMATTTSVMNEGLRAEHGITKSIIDGIQ</sequence>
<dbReference type="EMBL" id="CP015601">
    <property type="protein sequence ID" value="ANF89257.1"/>
    <property type="molecule type" value="Genomic_DNA"/>
</dbReference>
<dbReference type="AlphaFoldDB" id="A0A172Z9R5"/>
<protein>
    <recommendedName>
        <fullName evidence="3">Type III secretion protein</fullName>
    </recommendedName>
</protein>
<gene>
    <name evidence="1" type="ORF">A7J50_5941</name>
</gene>
<dbReference type="Proteomes" id="UP000077829">
    <property type="component" value="Plasmid pP27494_1"/>
</dbReference>
<organism evidence="1 2">
    <name type="scientific">Pseudomonas antarctica</name>
    <dbReference type="NCBI Taxonomy" id="219572"/>
    <lineage>
        <taxon>Bacteria</taxon>
        <taxon>Pseudomonadati</taxon>
        <taxon>Pseudomonadota</taxon>
        <taxon>Gammaproteobacteria</taxon>
        <taxon>Pseudomonadales</taxon>
        <taxon>Pseudomonadaceae</taxon>
        <taxon>Pseudomonas</taxon>
    </lineage>
</organism>
<geneLocation type="plasmid" evidence="2">
    <name>pp27494_1</name>
</geneLocation>
<evidence type="ECO:0000313" key="2">
    <source>
        <dbReference type="Proteomes" id="UP000077829"/>
    </source>
</evidence>
<dbReference type="PATRIC" id="fig|219572.3.peg.6095"/>
<keyword evidence="1" id="KW-0614">Plasmid</keyword>
<dbReference type="RefSeq" id="WP_064455080.1">
    <property type="nucleotide sequence ID" value="NZ_CP015601.1"/>
</dbReference>
<accession>A0A172Z9R5</accession>
<evidence type="ECO:0008006" key="3">
    <source>
        <dbReference type="Google" id="ProtNLM"/>
    </source>
</evidence>
<name>A0A172Z9R5_9PSED</name>
<reference evidence="1 2" key="1">
    <citation type="submission" date="2016-05" db="EMBL/GenBank/DDBJ databases">
        <title>Complete genome sequence of Pseudomonas antarctica PAMC 27494.</title>
        <authorList>
            <person name="Lee J."/>
        </authorList>
    </citation>
    <scope>NUCLEOTIDE SEQUENCE [LARGE SCALE GENOMIC DNA]</scope>
    <source>
        <strain evidence="1 2">PAMC 27494</strain>
        <plasmid evidence="2">Plasmid pp27494_1</plasmid>
    </source>
</reference>
<dbReference type="InterPro" id="IPR009371">
    <property type="entry name" value="T3SS_HrpF"/>
</dbReference>
<evidence type="ECO:0000313" key="1">
    <source>
        <dbReference type="EMBL" id="ANF89257.1"/>
    </source>
</evidence>